<dbReference type="RefSeq" id="WP_245119991.1">
    <property type="nucleotide sequence ID" value="NZ_CP095061.1"/>
</dbReference>
<dbReference type="InterPro" id="IPR026444">
    <property type="entry name" value="Secre_tail"/>
</dbReference>
<evidence type="ECO:0000313" key="1">
    <source>
        <dbReference type="EMBL" id="UOQ66012.1"/>
    </source>
</evidence>
<proteinExistence type="predicted"/>
<gene>
    <name evidence="1" type="ORF">MUN86_21270</name>
</gene>
<name>A0ABY4G541_9BACT</name>
<dbReference type="NCBIfam" id="TIGR04183">
    <property type="entry name" value="Por_Secre_tail"/>
    <property type="match status" value="1"/>
</dbReference>
<sequence length="213" mass="22704">MTWIFDQPIIGGVGPFVGRVAGVNVAIENAQSNIVVSGTGFYPAGPGRGFSNAPVEHYTSNGNFISSRGFQTPVSGYGQSDGSYTGLFSDADGGYTIGGFASTTNKIRFSQLMLAKIASYNPLSQRKATSQHPLHVFPNPAIDAHVELQLPTGFRDGEVLIEDMIGHLLWRQSVTNIRASTVAVPIGNLKAGVYLLRLVAGDGTVHQARLVRQ</sequence>
<organism evidence="1 2">
    <name type="scientific">Hymenobacter volaticus</name>
    <dbReference type="NCBI Taxonomy" id="2932254"/>
    <lineage>
        <taxon>Bacteria</taxon>
        <taxon>Pseudomonadati</taxon>
        <taxon>Bacteroidota</taxon>
        <taxon>Cytophagia</taxon>
        <taxon>Cytophagales</taxon>
        <taxon>Hymenobacteraceae</taxon>
        <taxon>Hymenobacter</taxon>
    </lineage>
</organism>
<dbReference type="Proteomes" id="UP000830401">
    <property type="component" value="Chromosome"/>
</dbReference>
<accession>A0ABY4G541</accession>
<dbReference type="EMBL" id="CP095061">
    <property type="protein sequence ID" value="UOQ66012.1"/>
    <property type="molecule type" value="Genomic_DNA"/>
</dbReference>
<reference evidence="1" key="1">
    <citation type="submission" date="2022-04" db="EMBL/GenBank/DDBJ databases">
        <title>Hymenobacter sp. isolated from the air.</title>
        <authorList>
            <person name="Won M."/>
            <person name="Lee C.-M."/>
            <person name="Woen H.-Y."/>
            <person name="Kwon S.-W."/>
        </authorList>
    </citation>
    <scope>NUCLEOTIDE SEQUENCE</scope>
    <source>
        <strain evidence="1">5420S-77</strain>
    </source>
</reference>
<keyword evidence="2" id="KW-1185">Reference proteome</keyword>
<protein>
    <submittedName>
        <fullName evidence="1">T9SS type A sorting domain-containing protein</fullName>
    </submittedName>
</protein>
<evidence type="ECO:0000313" key="2">
    <source>
        <dbReference type="Proteomes" id="UP000830401"/>
    </source>
</evidence>